<keyword evidence="4" id="KW-1003">Cell membrane</keyword>
<keyword evidence="14" id="KW-1133">Transmembrane helix</keyword>
<dbReference type="InterPro" id="IPR003018">
    <property type="entry name" value="GAF"/>
</dbReference>
<proteinExistence type="predicted"/>
<dbReference type="InterPro" id="IPR011006">
    <property type="entry name" value="CheY-like_superfamily"/>
</dbReference>
<evidence type="ECO:0000256" key="8">
    <source>
        <dbReference type="ARBA" id="ARBA00022777"/>
    </source>
</evidence>
<dbReference type="SMART" id="SM00387">
    <property type="entry name" value="HATPase_c"/>
    <property type="match status" value="1"/>
</dbReference>
<dbReference type="Gene3D" id="3.30.450.40">
    <property type="match status" value="1"/>
</dbReference>
<dbReference type="SMART" id="SM00388">
    <property type="entry name" value="HisKA"/>
    <property type="match status" value="1"/>
</dbReference>
<feature type="coiled-coil region" evidence="13">
    <location>
        <begin position="105"/>
        <end position="139"/>
    </location>
</feature>
<dbReference type="InterPro" id="IPR036890">
    <property type="entry name" value="HATPase_C_sf"/>
</dbReference>
<reference evidence="18" key="1">
    <citation type="submission" date="2024-05" db="EMBL/GenBank/DDBJ databases">
        <title>Metabacillus sp. nov., isolated from the rhizosphere soil of tomato plants.</title>
        <authorList>
            <person name="Ma R."/>
        </authorList>
    </citation>
    <scope>NUCLEOTIDE SEQUENCE</scope>
    <source>
        <strain evidence="18">DBTR6</strain>
    </source>
</reference>
<keyword evidence="8" id="KW-0418">Kinase</keyword>
<dbReference type="InterPro" id="IPR005467">
    <property type="entry name" value="His_kinase_dom"/>
</dbReference>
<dbReference type="InterPro" id="IPR003660">
    <property type="entry name" value="HAMP_dom"/>
</dbReference>
<feature type="domain" description="Response regulatory" evidence="16">
    <location>
        <begin position="794"/>
        <end position="911"/>
    </location>
</feature>
<evidence type="ECO:0000256" key="3">
    <source>
        <dbReference type="ARBA" id="ARBA00012438"/>
    </source>
</evidence>
<evidence type="ECO:0000256" key="6">
    <source>
        <dbReference type="ARBA" id="ARBA00022679"/>
    </source>
</evidence>
<evidence type="ECO:0000256" key="9">
    <source>
        <dbReference type="ARBA" id="ARBA00022840"/>
    </source>
</evidence>
<protein>
    <recommendedName>
        <fullName evidence="3">histidine kinase</fullName>
        <ecNumber evidence="3">2.7.13.3</ecNumber>
    </recommendedName>
</protein>
<dbReference type="Pfam" id="PF12729">
    <property type="entry name" value="4HB_MCP_1"/>
    <property type="match status" value="1"/>
</dbReference>
<dbReference type="PROSITE" id="PS50109">
    <property type="entry name" value="HIS_KIN"/>
    <property type="match status" value="1"/>
</dbReference>
<dbReference type="InterPro" id="IPR003661">
    <property type="entry name" value="HisK_dim/P_dom"/>
</dbReference>
<dbReference type="EC" id="2.7.13.3" evidence="3"/>
<keyword evidence="10" id="KW-0902">Two-component regulatory system</keyword>
<dbReference type="Gene3D" id="3.40.50.2300">
    <property type="match status" value="1"/>
</dbReference>
<sequence length="918" mass="104339">MKFRTKLYLGFGFFLALFIVLLLILIMMMSQINQNMTNTVKNYEYSKLANTIQNSVYINSRETRGLIANPPEKLRKSFQERKDKALADAEIAIKSLLQIDNREESQKLANELLTLLNSLREIEAEISQLNSEGKHQEAMELFWFDSWNIIDAMDKAAGDLQKIQEKSVETELKRSSDTYNLAVILIVVYAIIGFLAFIFLLIWIMRSMTKNLNHVTSIMTSVTFESAEKLPRIEVKSKDEIGAISVAYNRMAQEIEEYTKKEKELKNNAEEQSWLQTRIAKIATMYSGIDQLEQLAQKLITKLAPMVGAKFGIFYLKKRSGDGERFEKLASYADNNQNIGKQSFKYGEGIVGQCALENKLIQIKEVPHNYIKITSGLGDAVPNYILTIPVSYEGEVLAVIELASFHSFTELEQALLKEVIGNIGINIQSIIRQNQVKMLLLESQSLTEELQAQSEELNVQQEELRIVNEQLEKQYEQSEQKTKELEKIKKILEEKANQLSLSSKYKSEFLANMSHELRTPLNSLLILAQILAKNSENNLTQTQMKYAKTIYSSGNDLLHLINDILDLAKVEAGKMEVYYAKVQIDEIIRFVEEQFNHVAQQKGIEFKIELQSHLSSFIWTDKQRLQQILMNLLSNAFKFTEKGEVSLFIGSEKSNVIAEKQVDDVVTFSVKDSGVGISIENQPTIFEAFNQADGTTSRKYGGTGLGLSISREIARLLDGEIKVSSSKGIGSTFTLYVPSQEPRIEKEIYNALNEVAVGVSTESDILSDKNELGKDYYEAYVEHFDSEMPLKGKKVLVVDDDIRNIFAITTALESREVEVDFAENGKEGIQKLIENPTIDLILMDIMMPEMDGLQAINEIRKMEEFKDIPIIVLTAKAMKDDSRQSIEAGASDYISKPVNIEQLFSVMRVWLYPRLNKR</sequence>
<evidence type="ECO:0000256" key="5">
    <source>
        <dbReference type="ARBA" id="ARBA00022553"/>
    </source>
</evidence>
<keyword evidence="6" id="KW-0808">Transferase</keyword>
<keyword evidence="19" id="KW-1185">Reference proteome</keyword>
<dbReference type="SUPFAM" id="SSF52172">
    <property type="entry name" value="CheY-like"/>
    <property type="match status" value="1"/>
</dbReference>
<dbReference type="EMBL" id="JAIQUM010000019">
    <property type="protein sequence ID" value="MBZ5750702.1"/>
    <property type="molecule type" value="Genomic_DNA"/>
</dbReference>
<dbReference type="Gene3D" id="1.10.287.130">
    <property type="match status" value="1"/>
</dbReference>
<dbReference type="RefSeq" id="WP_224138990.1">
    <property type="nucleotide sequence ID" value="NZ_JAIQUM010000019.1"/>
</dbReference>
<feature type="domain" description="Histidine kinase" evidence="15">
    <location>
        <begin position="512"/>
        <end position="741"/>
    </location>
</feature>
<dbReference type="Pfam" id="PF02518">
    <property type="entry name" value="HATPase_c"/>
    <property type="match status" value="1"/>
</dbReference>
<evidence type="ECO:0000259" key="15">
    <source>
        <dbReference type="PROSITE" id="PS50109"/>
    </source>
</evidence>
<dbReference type="CDD" id="cd17546">
    <property type="entry name" value="REC_hyHK_CKI1_RcsC-like"/>
    <property type="match status" value="1"/>
</dbReference>
<dbReference type="PRINTS" id="PR00344">
    <property type="entry name" value="BCTRLSENSOR"/>
</dbReference>
<comment type="catalytic activity">
    <reaction evidence="1">
        <text>ATP + protein L-histidine = ADP + protein N-phospho-L-histidine.</text>
        <dbReference type="EC" id="2.7.13.3"/>
    </reaction>
</comment>
<dbReference type="SUPFAM" id="SSF47384">
    <property type="entry name" value="Homodimeric domain of signal transducing histidine kinase"/>
    <property type="match status" value="1"/>
</dbReference>
<feature type="transmembrane region" description="Helical" evidence="14">
    <location>
        <begin position="7"/>
        <end position="29"/>
    </location>
</feature>
<dbReference type="InterPro" id="IPR004358">
    <property type="entry name" value="Sig_transdc_His_kin-like_C"/>
</dbReference>
<dbReference type="SMART" id="SM00304">
    <property type="entry name" value="HAMP"/>
    <property type="match status" value="1"/>
</dbReference>
<organism evidence="18 19">
    <name type="scientific">Metabacillus rhizolycopersici</name>
    <dbReference type="NCBI Taxonomy" id="2875709"/>
    <lineage>
        <taxon>Bacteria</taxon>
        <taxon>Bacillati</taxon>
        <taxon>Bacillota</taxon>
        <taxon>Bacilli</taxon>
        <taxon>Bacillales</taxon>
        <taxon>Bacillaceae</taxon>
        <taxon>Metabacillus</taxon>
    </lineage>
</organism>
<name>A0ABS7URK4_9BACI</name>
<evidence type="ECO:0000256" key="14">
    <source>
        <dbReference type="SAM" id="Phobius"/>
    </source>
</evidence>
<gene>
    <name evidence="18" type="ORF">K9V48_10655</name>
</gene>
<dbReference type="PROSITE" id="PS50110">
    <property type="entry name" value="RESPONSE_REGULATORY"/>
    <property type="match status" value="1"/>
</dbReference>
<dbReference type="SUPFAM" id="SSF55874">
    <property type="entry name" value="ATPase domain of HSP90 chaperone/DNA topoisomerase II/histidine kinase"/>
    <property type="match status" value="1"/>
</dbReference>
<dbReference type="InterPro" id="IPR029016">
    <property type="entry name" value="GAF-like_dom_sf"/>
</dbReference>
<feature type="domain" description="HAMP" evidence="17">
    <location>
        <begin position="206"/>
        <end position="260"/>
    </location>
</feature>
<keyword evidence="14" id="KW-0812">Transmembrane</keyword>
<dbReference type="CDD" id="cd16922">
    <property type="entry name" value="HATPase_EvgS-ArcB-TorS-like"/>
    <property type="match status" value="1"/>
</dbReference>
<keyword evidence="13" id="KW-0175">Coiled coil</keyword>
<evidence type="ECO:0000256" key="4">
    <source>
        <dbReference type="ARBA" id="ARBA00022475"/>
    </source>
</evidence>
<dbReference type="Pfam" id="PF00072">
    <property type="entry name" value="Response_reg"/>
    <property type="match status" value="1"/>
</dbReference>
<keyword evidence="7" id="KW-0547">Nucleotide-binding</keyword>
<keyword evidence="11 14" id="KW-0472">Membrane</keyword>
<feature type="modified residue" description="4-aspartylphosphate" evidence="12">
    <location>
        <position position="844"/>
    </location>
</feature>
<feature type="transmembrane region" description="Helical" evidence="14">
    <location>
        <begin position="181"/>
        <end position="204"/>
    </location>
</feature>
<dbReference type="SUPFAM" id="SSF55781">
    <property type="entry name" value="GAF domain-like"/>
    <property type="match status" value="1"/>
</dbReference>
<evidence type="ECO:0000259" key="16">
    <source>
        <dbReference type="PROSITE" id="PS50110"/>
    </source>
</evidence>
<feature type="coiled-coil region" evidence="13">
    <location>
        <begin position="436"/>
        <end position="502"/>
    </location>
</feature>
<dbReference type="InterPro" id="IPR003594">
    <property type="entry name" value="HATPase_dom"/>
</dbReference>
<dbReference type="SMART" id="SM00065">
    <property type="entry name" value="GAF"/>
    <property type="match status" value="1"/>
</dbReference>
<evidence type="ECO:0000256" key="1">
    <source>
        <dbReference type="ARBA" id="ARBA00000085"/>
    </source>
</evidence>
<evidence type="ECO:0000256" key="13">
    <source>
        <dbReference type="SAM" id="Coils"/>
    </source>
</evidence>
<evidence type="ECO:0000256" key="12">
    <source>
        <dbReference type="PROSITE-ProRule" id="PRU00169"/>
    </source>
</evidence>
<dbReference type="CDD" id="cd00082">
    <property type="entry name" value="HisKA"/>
    <property type="match status" value="1"/>
</dbReference>
<dbReference type="PANTHER" id="PTHR45339">
    <property type="entry name" value="HYBRID SIGNAL TRANSDUCTION HISTIDINE KINASE J"/>
    <property type="match status" value="1"/>
</dbReference>
<evidence type="ECO:0000259" key="17">
    <source>
        <dbReference type="PROSITE" id="PS50885"/>
    </source>
</evidence>
<dbReference type="InterPro" id="IPR001789">
    <property type="entry name" value="Sig_transdc_resp-reg_receiver"/>
</dbReference>
<evidence type="ECO:0000256" key="10">
    <source>
        <dbReference type="ARBA" id="ARBA00023012"/>
    </source>
</evidence>
<dbReference type="InterPro" id="IPR024478">
    <property type="entry name" value="HlyB_4HB_MCP"/>
</dbReference>
<dbReference type="Pfam" id="PF00672">
    <property type="entry name" value="HAMP"/>
    <property type="match status" value="1"/>
</dbReference>
<dbReference type="Proteomes" id="UP001165287">
    <property type="component" value="Unassembled WGS sequence"/>
</dbReference>
<evidence type="ECO:0000256" key="11">
    <source>
        <dbReference type="ARBA" id="ARBA00023136"/>
    </source>
</evidence>
<keyword evidence="5 12" id="KW-0597">Phosphoprotein</keyword>
<dbReference type="PANTHER" id="PTHR45339:SF1">
    <property type="entry name" value="HYBRID SIGNAL TRANSDUCTION HISTIDINE KINASE J"/>
    <property type="match status" value="1"/>
</dbReference>
<comment type="subcellular location">
    <subcellularLocation>
        <location evidence="2">Cell membrane</location>
        <topology evidence="2">Multi-pass membrane protein</topology>
    </subcellularLocation>
</comment>
<dbReference type="Gene3D" id="3.30.565.10">
    <property type="entry name" value="Histidine kinase-like ATPase, C-terminal domain"/>
    <property type="match status" value="1"/>
</dbReference>
<dbReference type="Pfam" id="PF13185">
    <property type="entry name" value="GAF_2"/>
    <property type="match status" value="1"/>
</dbReference>
<comment type="caution">
    <text evidence="18">The sequence shown here is derived from an EMBL/GenBank/DDBJ whole genome shotgun (WGS) entry which is preliminary data.</text>
</comment>
<dbReference type="Pfam" id="PF00512">
    <property type="entry name" value="HisKA"/>
    <property type="match status" value="1"/>
</dbReference>
<accession>A0ABS7URK4</accession>
<evidence type="ECO:0000256" key="2">
    <source>
        <dbReference type="ARBA" id="ARBA00004651"/>
    </source>
</evidence>
<dbReference type="CDD" id="cd06225">
    <property type="entry name" value="HAMP"/>
    <property type="match status" value="1"/>
</dbReference>
<feature type="coiled-coil region" evidence="13">
    <location>
        <begin position="248"/>
        <end position="275"/>
    </location>
</feature>
<dbReference type="Gene3D" id="6.10.340.10">
    <property type="match status" value="1"/>
</dbReference>
<evidence type="ECO:0000313" key="19">
    <source>
        <dbReference type="Proteomes" id="UP001165287"/>
    </source>
</evidence>
<evidence type="ECO:0000256" key="7">
    <source>
        <dbReference type="ARBA" id="ARBA00022741"/>
    </source>
</evidence>
<dbReference type="PROSITE" id="PS50885">
    <property type="entry name" value="HAMP"/>
    <property type="match status" value="1"/>
</dbReference>
<evidence type="ECO:0000313" key="18">
    <source>
        <dbReference type="EMBL" id="MBZ5750702.1"/>
    </source>
</evidence>
<dbReference type="InterPro" id="IPR036097">
    <property type="entry name" value="HisK_dim/P_sf"/>
</dbReference>
<dbReference type="SMART" id="SM00448">
    <property type="entry name" value="REC"/>
    <property type="match status" value="1"/>
</dbReference>
<keyword evidence="9" id="KW-0067">ATP-binding</keyword>